<dbReference type="EMBL" id="CP006019">
    <property type="protein sequence ID" value="AIF68924.1"/>
    <property type="molecule type" value="Genomic_DNA"/>
</dbReference>
<keyword evidence="4 5" id="KW-0472">Membrane</keyword>
<dbReference type="eggNOG" id="arCOG08915">
    <property type="taxonomic scope" value="Archaea"/>
</dbReference>
<evidence type="ECO:0000256" key="3">
    <source>
        <dbReference type="ARBA" id="ARBA00022989"/>
    </source>
</evidence>
<evidence type="ECO:0000256" key="4">
    <source>
        <dbReference type="ARBA" id="ARBA00023136"/>
    </source>
</evidence>
<name>A0A075LRG9_9EURY</name>
<feature type="transmembrane region" description="Helical" evidence="5">
    <location>
        <begin position="67"/>
        <end position="85"/>
    </location>
</feature>
<feature type="transmembrane region" description="Helical" evidence="5">
    <location>
        <begin position="164"/>
        <end position="194"/>
    </location>
</feature>
<protein>
    <recommendedName>
        <fullName evidence="8">Peptidase S54 rhomboid domain-containing protein</fullName>
    </recommendedName>
</protein>
<evidence type="ECO:0000256" key="5">
    <source>
        <dbReference type="SAM" id="Phobius"/>
    </source>
</evidence>
<feature type="transmembrane region" description="Helical" evidence="5">
    <location>
        <begin position="123"/>
        <end position="144"/>
    </location>
</feature>
<keyword evidence="2 5" id="KW-0812">Transmembrane</keyword>
<comment type="subcellular location">
    <subcellularLocation>
        <location evidence="1">Membrane</location>
        <topology evidence="1">Multi-pass membrane protein</topology>
    </subcellularLocation>
</comment>
<reference evidence="7" key="1">
    <citation type="submission" date="2013-06" db="EMBL/GenBank/DDBJ databases">
        <title>Complete Genome Sequence of Hyperthermophilic Palaeococcus pacificus DY20341T, Isolated from a Deep-Sea Hydrothermal Sediments.</title>
        <authorList>
            <person name="Zeng X."/>
            <person name="Shao Z."/>
        </authorList>
    </citation>
    <scope>NUCLEOTIDE SEQUENCE [LARGE SCALE GENOMIC DNA]</scope>
    <source>
        <strain evidence="7">DY20341</strain>
    </source>
</reference>
<dbReference type="AlphaFoldDB" id="A0A075LRG9"/>
<accession>A0A075LRG9</accession>
<proteinExistence type="predicted"/>
<dbReference type="GO" id="GO:0016020">
    <property type="term" value="C:membrane"/>
    <property type="evidence" value="ECO:0007669"/>
    <property type="project" value="UniProtKB-SubCell"/>
</dbReference>
<keyword evidence="3 5" id="KW-1133">Transmembrane helix</keyword>
<organism evidence="6 7">
    <name type="scientific">Palaeococcus pacificus DY20341</name>
    <dbReference type="NCBI Taxonomy" id="1343739"/>
    <lineage>
        <taxon>Archaea</taxon>
        <taxon>Methanobacteriati</taxon>
        <taxon>Methanobacteriota</taxon>
        <taxon>Thermococci</taxon>
        <taxon>Thermococcales</taxon>
        <taxon>Thermococcaceae</taxon>
        <taxon>Palaeococcus</taxon>
    </lineage>
</organism>
<dbReference type="Proteomes" id="UP000027981">
    <property type="component" value="Chromosome"/>
</dbReference>
<dbReference type="HOGENOM" id="CLU_1017872_0_0_2"/>
<feature type="transmembrane region" description="Helical" evidence="5">
    <location>
        <begin position="12"/>
        <end position="32"/>
    </location>
</feature>
<feature type="transmembrane region" description="Helical" evidence="5">
    <location>
        <begin position="97"/>
        <end position="116"/>
    </location>
</feature>
<evidence type="ECO:0000313" key="6">
    <source>
        <dbReference type="EMBL" id="AIF68924.1"/>
    </source>
</evidence>
<feature type="transmembrane region" description="Helical" evidence="5">
    <location>
        <begin position="215"/>
        <end position="235"/>
    </location>
</feature>
<feature type="transmembrane region" description="Helical" evidence="5">
    <location>
        <begin position="247"/>
        <end position="268"/>
    </location>
</feature>
<dbReference type="SUPFAM" id="SSF144091">
    <property type="entry name" value="Rhomboid-like"/>
    <property type="match status" value="1"/>
</dbReference>
<dbReference type="Gene3D" id="1.20.1540.10">
    <property type="entry name" value="Rhomboid-like"/>
    <property type="match status" value="1"/>
</dbReference>
<gene>
    <name evidence="6" type="ORF">PAP_02480</name>
</gene>
<dbReference type="InterPro" id="IPR035952">
    <property type="entry name" value="Rhomboid-like_sf"/>
</dbReference>
<evidence type="ECO:0000256" key="1">
    <source>
        <dbReference type="ARBA" id="ARBA00004141"/>
    </source>
</evidence>
<sequence length="273" mass="31403">MSVLTEKRKPFAKIFVSIIIVMILFYLAPDWVQRKLALNYRTFSFLNSFDFLRLYTMHFVHKKARHLLGNLIPFIVVFPMLYYLAEASDDLITFKRFLFFTLVLLPPVLALVDLPILRAYGFVYGMGFSGIDMAFVGALPYFTGRYLKRKLNFDVSPILLTQSLLLFFTAVIAYIYGMVVVWVALLIGTLSMLVAPVKTAFEEYDKMFGKNARRFKCSVFFFILLSMGVSLPVIWGAFPKQLTESFGLVDVVLHYLGLFSTLYIFPLINEKLS</sequence>
<keyword evidence="7" id="KW-1185">Reference proteome</keyword>
<reference evidence="6 7" key="2">
    <citation type="journal article" date="2015" name="Genome Announc.">
        <title>Complete Genome Sequence of Hyperthermophilic Piezophilic Archaeon Palaeococcus pacificus DY20341T, Isolated from Deep-Sea Hydrothermal Sediments.</title>
        <authorList>
            <person name="Zeng X."/>
            <person name="Jebbar M."/>
            <person name="Shao Z."/>
        </authorList>
    </citation>
    <scope>NUCLEOTIDE SEQUENCE [LARGE SCALE GENOMIC DNA]</scope>
    <source>
        <strain evidence="6 7">DY20341</strain>
    </source>
</reference>
<evidence type="ECO:0008006" key="8">
    <source>
        <dbReference type="Google" id="ProtNLM"/>
    </source>
</evidence>
<dbReference type="KEGG" id="ppac:PAP_02480"/>
<evidence type="ECO:0000313" key="7">
    <source>
        <dbReference type="Proteomes" id="UP000027981"/>
    </source>
</evidence>
<evidence type="ECO:0000256" key="2">
    <source>
        <dbReference type="ARBA" id="ARBA00022692"/>
    </source>
</evidence>